<keyword evidence="6" id="KW-0408">Iron</keyword>
<dbReference type="Proteomes" id="UP000244013">
    <property type="component" value="Unassembled WGS sequence"/>
</dbReference>
<feature type="signal peptide" evidence="14">
    <location>
        <begin position="1"/>
        <end position="22"/>
    </location>
</feature>
<organism evidence="17 18">
    <name type="scientific">Sphingomonas faeni</name>
    <dbReference type="NCBI Taxonomy" id="185950"/>
    <lineage>
        <taxon>Bacteria</taxon>
        <taxon>Pseudomonadati</taxon>
        <taxon>Pseudomonadota</taxon>
        <taxon>Alphaproteobacteria</taxon>
        <taxon>Sphingomonadales</taxon>
        <taxon>Sphingomonadaceae</taxon>
        <taxon>Sphingomonas</taxon>
    </lineage>
</organism>
<comment type="caution">
    <text evidence="17">The sequence shown here is derived from an EMBL/GenBank/DDBJ whole genome shotgun (WGS) entry which is preliminary data.</text>
</comment>
<evidence type="ECO:0000256" key="10">
    <source>
        <dbReference type="ARBA" id="ARBA00023237"/>
    </source>
</evidence>
<keyword evidence="8 12" id="KW-0798">TonB box</keyword>
<dbReference type="PANTHER" id="PTHR32552:SF81">
    <property type="entry name" value="TONB-DEPENDENT OUTER MEMBRANE RECEPTOR"/>
    <property type="match status" value="1"/>
</dbReference>
<dbReference type="Gene3D" id="2.40.170.20">
    <property type="entry name" value="TonB-dependent receptor, beta-barrel domain"/>
    <property type="match status" value="3"/>
</dbReference>
<evidence type="ECO:0000259" key="16">
    <source>
        <dbReference type="Pfam" id="PF07715"/>
    </source>
</evidence>
<evidence type="ECO:0000256" key="11">
    <source>
        <dbReference type="PROSITE-ProRule" id="PRU01360"/>
    </source>
</evidence>
<dbReference type="InterPro" id="IPR000531">
    <property type="entry name" value="Beta-barrel_TonB"/>
</dbReference>
<feature type="compositionally biased region" description="Low complexity" evidence="13">
    <location>
        <begin position="42"/>
        <end position="57"/>
    </location>
</feature>
<keyword evidence="3 11" id="KW-1134">Transmembrane beta strand</keyword>
<evidence type="ECO:0000313" key="18">
    <source>
        <dbReference type="Proteomes" id="UP000244013"/>
    </source>
</evidence>
<keyword evidence="4" id="KW-0410">Iron transport</keyword>
<dbReference type="GeneID" id="91006884"/>
<feature type="chain" id="PRO_5015555588" evidence="14">
    <location>
        <begin position="23"/>
        <end position="1019"/>
    </location>
</feature>
<feature type="compositionally biased region" description="Polar residues" evidence="13">
    <location>
        <begin position="26"/>
        <end position="38"/>
    </location>
</feature>
<comment type="subcellular location">
    <subcellularLocation>
        <location evidence="1 11">Cell outer membrane</location>
        <topology evidence="1 11">Multi-pass membrane protein</topology>
    </subcellularLocation>
</comment>
<accession>A0A2T5U256</accession>
<dbReference type="AlphaFoldDB" id="A0A2T5U256"/>
<gene>
    <name evidence="17" type="ORF">C8J25_107255</name>
</gene>
<feature type="domain" description="TonB-dependent receptor-like beta-barrel" evidence="15">
    <location>
        <begin position="454"/>
        <end position="981"/>
    </location>
</feature>
<sequence length="1019" mass="108818">MAKFELLAASAMILLSIAPAMAQTATTSAGNAGPTNGPGQEAPSTPGTSTQTTPADTSASAYASQDIVVTAQRQSQRLQDVPIAVSAFTADTISKQQIVNPSALQQTLPNVTFTKTNFTTSSFTIRGIGDLCVGATCDQATAIHVNDMPLVTTRLFESEFFDLERIEVLRGPQGTLFGRNATSGVVNFITAKPDLSGIHAAAEAEYGNYDSKRARAMINLPFTDTLGIRVAGTYLNRDGYTKNTYDNSKIDGRDLYSIRGTLSWEPTSDTRVDLIGYYFREKDNRSRIQKQLCHRDPTGILGCLPDRLANETPNGNSTLAATLASTQYFGIAGTQLGHPEIAAIGLQNLYATDTYAGVVNPGDVRTVRIDSNPTYFAEEEQYTAKIFHDFGPVSFNFTGGFSRNTVDSTTDFNLAVENPLATNVGLNTLNAIGRPGVVIPLPGGALVNTGYLNGVRSVLIPNGPAGGACQSGADTNNVGVFGGNGIGCYAQSLDVDRSRQVNRQYSAEAHIDSSFDGMFNFLLGGIYVDSRSQNTDYFVNAFGLDYASGVLGAASSAAIPGVNGNAFLATPFYRNDGDDFRLKSYGIFGETYFEFNDKLKLTLGLRYNHDEKDVKARNITLNVLTPIGASNMTQGLNYTTTDFDSTRTGVQEYALDKVSFSRLTGRAVIDYKISPDNLIYASYSRGYKSGGINPPLPATFSVPTTFTPEKIDSFEIGSKNTFGNGALRLNVTGFYYKYKQLQLSRIVARTAVNDNVDAHVYGVEAEAILSPIPAFVVNMNASYLHSEVSADKFLVNPRDPSGGRSDAVIIKDLQSAANCAVVPTTAGNIVGVNTYVGAVNSGLGLRAPVAIPTTNTTGAYSLCSVLASTAANPPAALRALFGVPTGALPYSVIDGVGVNIRGGKLPQAPTYKFSAGAQYTIAFGSGMSFVPRVDLNYTGGFTASIFNQLVDRVQGYEVINAQVQLNGAEDRWFLRGFVQNLTNNDSITGQAVGDQSSGLFTNIFTIDPRRYGIAAGFKF</sequence>
<evidence type="ECO:0000256" key="3">
    <source>
        <dbReference type="ARBA" id="ARBA00022452"/>
    </source>
</evidence>
<feature type="domain" description="TonB-dependent receptor plug" evidence="16">
    <location>
        <begin position="78"/>
        <end position="185"/>
    </location>
</feature>
<name>A0A2T5U256_9SPHN</name>
<evidence type="ECO:0000256" key="2">
    <source>
        <dbReference type="ARBA" id="ARBA00022448"/>
    </source>
</evidence>
<dbReference type="OrthoDB" id="9760333at2"/>
<dbReference type="PROSITE" id="PS52016">
    <property type="entry name" value="TONB_DEPENDENT_REC_3"/>
    <property type="match status" value="1"/>
</dbReference>
<dbReference type="Pfam" id="PF07715">
    <property type="entry name" value="Plug"/>
    <property type="match status" value="1"/>
</dbReference>
<dbReference type="EMBL" id="QAYE01000007">
    <property type="protein sequence ID" value="PTW45571.1"/>
    <property type="molecule type" value="Genomic_DNA"/>
</dbReference>
<evidence type="ECO:0000256" key="7">
    <source>
        <dbReference type="ARBA" id="ARBA00023065"/>
    </source>
</evidence>
<evidence type="ECO:0000256" key="12">
    <source>
        <dbReference type="RuleBase" id="RU003357"/>
    </source>
</evidence>
<evidence type="ECO:0000313" key="17">
    <source>
        <dbReference type="EMBL" id="PTW45571.1"/>
    </source>
</evidence>
<evidence type="ECO:0000256" key="8">
    <source>
        <dbReference type="ARBA" id="ARBA00023077"/>
    </source>
</evidence>
<keyword evidence="10 11" id="KW-0998">Cell outer membrane</keyword>
<evidence type="ECO:0000256" key="13">
    <source>
        <dbReference type="SAM" id="MobiDB-lite"/>
    </source>
</evidence>
<proteinExistence type="inferred from homology"/>
<keyword evidence="7" id="KW-0406">Ion transport</keyword>
<dbReference type="InterPro" id="IPR036942">
    <property type="entry name" value="Beta-barrel_TonB_sf"/>
</dbReference>
<evidence type="ECO:0000256" key="9">
    <source>
        <dbReference type="ARBA" id="ARBA00023136"/>
    </source>
</evidence>
<feature type="region of interest" description="Disordered" evidence="13">
    <location>
        <begin position="26"/>
        <end position="57"/>
    </location>
</feature>
<dbReference type="PANTHER" id="PTHR32552">
    <property type="entry name" value="FERRICHROME IRON RECEPTOR-RELATED"/>
    <property type="match status" value="1"/>
</dbReference>
<dbReference type="RefSeq" id="WP_107954984.1">
    <property type="nucleotide sequence ID" value="NZ_QAYE01000007.1"/>
</dbReference>
<dbReference type="SUPFAM" id="SSF56935">
    <property type="entry name" value="Porins"/>
    <property type="match status" value="1"/>
</dbReference>
<evidence type="ECO:0000256" key="4">
    <source>
        <dbReference type="ARBA" id="ARBA00022496"/>
    </source>
</evidence>
<evidence type="ECO:0000256" key="6">
    <source>
        <dbReference type="ARBA" id="ARBA00023004"/>
    </source>
</evidence>
<evidence type="ECO:0000259" key="15">
    <source>
        <dbReference type="Pfam" id="PF00593"/>
    </source>
</evidence>
<dbReference type="InterPro" id="IPR012910">
    <property type="entry name" value="Plug_dom"/>
</dbReference>
<evidence type="ECO:0000256" key="14">
    <source>
        <dbReference type="SAM" id="SignalP"/>
    </source>
</evidence>
<keyword evidence="5 11" id="KW-0812">Transmembrane</keyword>
<evidence type="ECO:0000256" key="1">
    <source>
        <dbReference type="ARBA" id="ARBA00004571"/>
    </source>
</evidence>
<dbReference type="Pfam" id="PF00593">
    <property type="entry name" value="TonB_dep_Rec_b-barrel"/>
    <property type="match status" value="1"/>
</dbReference>
<evidence type="ECO:0000256" key="5">
    <source>
        <dbReference type="ARBA" id="ARBA00022692"/>
    </source>
</evidence>
<keyword evidence="9 11" id="KW-0472">Membrane</keyword>
<protein>
    <submittedName>
        <fullName evidence="17">TonB-dependent receptor-like protein</fullName>
    </submittedName>
</protein>
<reference evidence="17 18" key="1">
    <citation type="submission" date="2018-04" db="EMBL/GenBank/DDBJ databases">
        <title>Genomic Encyclopedia of Type Strains, Phase III (KMG-III): the genomes of soil and plant-associated and newly described type strains.</title>
        <authorList>
            <person name="Whitman W."/>
        </authorList>
    </citation>
    <scope>NUCLEOTIDE SEQUENCE [LARGE SCALE GENOMIC DNA]</scope>
    <source>
        <strain evidence="17 18">MA-olki</strain>
    </source>
</reference>
<keyword evidence="2 11" id="KW-0813">Transport</keyword>
<comment type="similarity">
    <text evidence="11 12">Belongs to the TonB-dependent receptor family.</text>
</comment>
<keyword evidence="17" id="KW-0675">Receptor</keyword>
<dbReference type="GO" id="GO:0006826">
    <property type="term" value="P:iron ion transport"/>
    <property type="evidence" value="ECO:0007669"/>
    <property type="project" value="UniProtKB-KW"/>
</dbReference>
<dbReference type="GO" id="GO:0009279">
    <property type="term" value="C:cell outer membrane"/>
    <property type="evidence" value="ECO:0007669"/>
    <property type="project" value="UniProtKB-SubCell"/>
</dbReference>
<keyword evidence="14" id="KW-0732">Signal</keyword>
<dbReference type="InterPro" id="IPR039426">
    <property type="entry name" value="TonB-dep_rcpt-like"/>
</dbReference>